<feature type="region of interest" description="Disordered" evidence="2">
    <location>
        <begin position="252"/>
        <end position="298"/>
    </location>
</feature>
<dbReference type="GeneID" id="27343650"/>
<dbReference type="InterPro" id="IPR011059">
    <property type="entry name" value="Metal-dep_hydrolase_composite"/>
</dbReference>
<proteinExistence type="predicted"/>
<dbReference type="InterPro" id="IPR006680">
    <property type="entry name" value="Amidohydro-rel"/>
</dbReference>
<dbReference type="GO" id="GO:0008448">
    <property type="term" value="F:N-acetylglucosamine-6-phosphate deacetylase activity"/>
    <property type="evidence" value="ECO:0007669"/>
    <property type="project" value="TreeGrafter"/>
</dbReference>
<feature type="compositionally biased region" description="Polar residues" evidence="2">
    <location>
        <begin position="255"/>
        <end position="270"/>
    </location>
</feature>
<name>A0A0D1ZXX4_9EURO</name>
<dbReference type="Gene3D" id="3.20.20.140">
    <property type="entry name" value="Metal-dependent hydrolases"/>
    <property type="match status" value="1"/>
</dbReference>
<feature type="compositionally biased region" description="Low complexity" evidence="2">
    <location>
        <begin position="288"/>
        <end position="298"/>
    </location>
</feature>
<accession>A0A0D1ZXX4</accession>
<dbReference type="PANTHER" id="PTHR11113:SF14">
    <property type="entry name" value="N-ACETYLGLUCOSAMINE-6-PHOSPHATE DEACETYLASE"/>
    <property type="match status" value="1"/>
</dbReference>
<evidence type="ECO:0000259" key="3">
    <source>
        <dbReference type="Pfam" id="PF01979"/>
    </source>
</evidence>
<dbReference type="GO" id="GO:0006046">
    <property type="term" value="P:N-acetylglucosamine catabolic process"/>
    <property type="evidence" value="ECO:0007669"/>
    <property type="project" value="TreeGrafter"/>
</dbReference>
<organism evidence="4 5">
    <name type="scientific">Cladophialophora immunda</name>
    <dbReference type="NCBI Taxonomy" id="569365"/>
    <lineage>
        <taxon>Eukaryota</taxon>
        <taxon>Fungi</taxon>
        <taxon>Dikarya</taxon>
        <taxon>Ascomycota</taxon>
        <taxon>Pezizomycotina</taxon>
        <taxon>Eurotiomycetes</taxon>
        <taxon>Chaetothyriomycetidae</taxon>
        <taxon>Chaetothyriales</taxon>
        <taxon>Herpotrichiellaceae</taxon>
        <taxon>Cladophialophora</taxon>
    </lineage>
</organism>
<dbReference type="VEuPathDB" id="FungiDB:PV07_04456"/>
<dbReference type="PANTHER" id="PTHR11113">
    <property type="entry name" value="N-ACETYLGLUCOSAMINE-6-PHOSPHATE DEACETYLASE"/>
    <property type="match status" value="1"/>
</dbReference>
<dbReference type="HOGENOM" id="CLU_032482_0_0_1"/>
<evidence type="ECO:0000256" key="2">
    <source>
        <dbReference type="SAM" id="MobiDB-lite"/>
    </source>
</evidence>
<dbReference type="SUPFAM" id="SSF51556">
    <property type="entry name" value="Metallo-dependent hydrolases"/>
    <property type="match status" value="1"/>
</dbReference>
<protein>
    <recommendedName>
        <fullName evidence="3">Amidohydrolase-related domain-containing protein</fullName>
    </recommendedName>
</protein>
<evidence type="ECO:0000256" key="1">
    <source>
        <dbReference type="ARBA" id="ARBA00022801"/>
    </source>
</evidence>
<reference evidence="4 5" key="1">
    <citation type="submission" date="2015-01" db="EMBL/GenBank/DDBJ databases">
        <title>The Genome Sequence of Cladophialophora immunda CBS83496.</title>
        <authorList>
            <consortium name="The Broad Institute Genomics Platform"/>
            <person name="Cuomo C."/>
            <person name="de Hoog S."/>
            <person name="Gorbushina A."/>
            <person name="Stielow B."/>
            <person name="Teixiera M."/>
            <person name="Abouelleil A."/>
            <person name="Chapman S.B."/>
            <person name="Priest M."/>
            <person name="Young S.K."/>
            <person name="Wortman J."/>
            <person name="Nusbaum C."/>
            <person name="Birren B."/>
        </authorList>
    </citation>
    <scope>NUCLEOTIDE SEQUENCE [LARGE SCALE GENOMIC DNA]</scope>
    <source>
        <strain evidence="4 5">CBS 83496</strain>
    </source>
</reference>
<dbReference type="Proteomes" id="UP000054466">
    <property type="component" value="Unassembled WGS sequence"/>
</dbReference>
<feature type="compositionally biased region" description="Low complexity" evidence="2">
    <location>
        <begin position="271"/>
        <end position="281"/>
    </location>
</feature>
<gene>
    <name evidence="4" type="ORF">PV07_04456</name>
</gene>
<evidence type="ECO:0000313" key="5">
    <source>
        <dbReference type="Proteomes" id="UP000054466"/>
    </source>
</evidence>
<evidence type="ECO:0000313" key="4">
    <source>
        <dbReference type="EMBL" id="KIW32946.1"/>
    </source>
</evidence>
<feature type="domain" description="Amidohydrolase-related" evidence="3">
    <location>
        <begin position="60"/>
        <end position="455"/>
    </location>
</feature>
<keyword evidence="5" id="KW-1185">Reference proteome</keyword>
<dbReference type="Pfam" id="PF01979">
    <property type="entry name" value="Amidohydro_1"/>
    <property type="match status" value="1"/>
</dbReference>
<dbReference type="STRING" id="569365.A0A0D1ZXX4"/>
<keyword evidence="1" id="KW-0378">Hydrolase</keyword>
<dbReference type="AlphaFoldDB" id="A0A0D1ZXX4"/>
<sequence>MSTSSPRVVRFTNGYLLRDGELVPGDLWVSSETGRILSSQSAFYSSHLRPDRTVDLRGKILSPGFIDVQINGSHNFDFSTPDADFASKLTHTTQQMIKSGLTSFVPTVISTTPESYHAVLPYLGPSGKARDASNGSESLGAHIEGPFLSPVRNGIHNKEVLREAHSWADIEECYGAENLRNVRYITAAPERGIMINLIPEFVKRGIVFSVGHSDATFEQAQAAMAAGASMVTHLFNAMRPFGHRDPGIFGLLGQSAPSTPVATPKTSRPASPSTSPQGSPRSSRRSTPRSSLSISTSMSELEDEAARYKQPYFGLIADGIHLSAQTLKIAYSAHPEGAILVTDAQKFAGCPDGAYEWRGEDRFVKEGKLLKLESNGRIAGSVVDLIDCVNNFKRWTGCGTAKALECVTSTPAKMLGKDVENTKGRLEVGMDADLVVLEEGLEGDLTVQQVWKFGVQVA</sequence>
<dbReference type="RefSeq" id="XP_016253162.1">
    <property type="nucleotide sequence ID" value="XM_016391260.1"/>
</dbReference>
<dbReference type="EMBL" id="KN847041">
    <property type="protein sequence ID" value="KIW32946.1"/>
    <property type="molecule type" value="Genomic_DNA"/>
</dbReference>
<dbReference type="SUPFAM" id="SSF51338">
    <property type="entry name" value="Composite domain of metallo-dependent hydrolases"/>
    <property type="match status" value="1"/>
</dbReference>
<dbReference type="InterPro" id="IPR032466">
    <property type="entry name" value="Metal_Hydrolase"/>
</dbReference>